<evidence type="ECO:0000313" key="2">
    <source>
        <dbReference type="Proteomes" id="UP001162131"/>
    </source>
</evidence>
<dbReference type="EMBL" id="CAJZBQ010000010">
    <property type="protein sequence ID" value="CAG9313445.1"/>
    <property type="molecule type" value="Genomic_DNA"/>
</dbReference>
<comment type="caution">
    <text evidence="1">The sequence shown here is derived from an EMBL/GenBank/DDBJ whole genome shotgun (WGS) entry which is preliminary data.</text>
</comment>
<dbReference type="Proteomes" id="UP001162131">
    <property type="component" value="Unassembled WGS sequence"/>
</dbReference>
<proteinExistence type="predicted"/>
<reference evidence="1" key="1">
    <citation type="submission" date="2021-09" db="EMBL/GenBank/DDBJ databases">
        <authorList>
            <consortium name="AG Swart"/>
            <person name="Singh M."/>
            <person name="Singh A."/>
            <person name="Seah K."/>
            <person name="Emmerich C."/>
        </authorList>
    </citation>
    <scope>NUCLEOTIDE SEQUENCE</scope>
    <source>
        <strain evidence="1">ATCC30299</strain>
    </source>
</reference>
<protein>
    <submittedName>
        <fullName evidence="1">Uncharacterized protein</fullName>
    </submittedName>
</protein>
<dbReference type="AlphaFoldDB" id="A0AAU9IHX6"/>
<sequence length="97" mass="11375">MKLPFKLFSQWQGHLQNFQCLSLDSHFSQTPVICLCSYLSKNALLSIFHMSLKLSSVKKEKRILHPFMMVVTLDAASLTWKKNHYLHCLIKRLKKLI</sequence>
<accession>A0AAU9IHX6</accession>
<gene>
    <name evidence="1" type="ORF">BSTOLATCC_MIC8711</name>
</gene>
<organism evidence="1 2">
    <name type="scientific">Blepharisma stoltei</name>
    <dbReference type="NCBI Taxonomy" id="1481888"/>
    <lineage>
        <taxon>Eukaryota</taxon>
        <taxon>Sar</taxon>
        <taxon>Alveolata</taxon>
        <taxon>Ciliophora</taxon>
        <taxon>Postciliodesmatophora</taxon>
        <taxon>Heterotrichea</taxon>
        <taxon>Heterotrichida</taxon>
        <taxon>Blepharismidae</taxon>
        <taxon>Blepharisma</taxon>
    </lineage>
</organism>
<keyword evidence="2" id="KW-1185">Reference proteome</keyword>
<evidence type="ECO:0000313" key="1">
    <source>
        <dbReference type="EMBL" id="CAG9313445.1"/>
    </source>
</evidence>
<name>A0AAU9IHX6_9CILI</name>